<protein>
    <submittedName>
        <fullName evidence="4">Zinc-ribbon domain-containing protein</fullName>
    </submittedName>
</protein>
<reference evidence="4" key="1">
    <citation type="submission" date="2020-10" db="EMBL/GenBank/DDBJ databases">
        <title>Connecting structure to function with the recovery of over 1000 high-quality activated sludge metagenome-assembled genomes encoding full-length rRNA genes using long-read sequencing.</title>
        <authorList>
            <person name="Singleton C.M."/>
            <person name="Petriglieri F."/>
            <person name="Kristensen J.M."/>
            <person name="Kirkegaard R.H."/>
            <person name="Michaelsen T.Y."/>
            <person name="Andersen M.H."/>
            <person name="Karst S.M."/>
            <person name="Dueholm M.S."/>
            <person name="Nielsen P.H."/>
            <person name="Albertsen M."/>
        </authorList>
    </citation>
    <scope>NUCLEOTIDE SEQUENCE</scope>
    <source>
        <strain evidence="4">EsbW_18-Q3-R4-48_MAXAC.044</strain>
    </source>
</reference>
<name>A0A9D7FAB5_9RHOO</name>
<evidence type="ECO:0000256" key="1">
    <source>
        <dbReference type="SAM" id="MobiDB-lite"/>
    </source>
</evidence>
<organism evidence="4 5">
    <name type="scientific">Candidatus Propionivibrio dominans</name>
    <dbReference type="NCBI Taxonomy" id="2954373"/>
    <lineage>
        <taxon>Bacteria</taxon>
        <taxon>Pseudomonadati</taxon>
        <taxon>Pseudomonadota</taxon>
        <taxon>Betaproteobacteria</taxon>
        <taxon>Rhodocyclales</taxon>
        <taxon>Rhodocyclaceae</taxon>
        <taxon>Propionivibrio</taxon>
    </lineage>
</organism>
<keyword evidence="2" id="KW-0472">Membrane</keyword>
<dbReference type="Pfam" id="PF13719">
    <property type="entry name" value="Zn_ribbon_5"/>
    <property type="match status" value="1"/>
</dbReference>
<dbReference type="InterPro" id="IPR011723">
    <property type="entry name" value="Znf/thioredoxin_put"/>
</dbReference>
<proteinExistence type="predicted"/>
<evidence type="ECO:0000313" key="5">
    <source>
        <dbReference type="Proteomes" id="UP000886602"/>
    </source>
</evidence>
<feature type="compositionally biased region" description="Low complexity" evidence="1">
    <location>
        <begin position="72"/>
        <end position="82"/>
    </location>
</feature>
<evidence type="ECO:0000313" key="4">
    <source>
        <dbReference type="EMBL" id="MBK7422007.1"/>
    </source>
</evidence>
<dbReference type="AlphaFoldDB" id="A0A9D7FAB5"/>
<dbReference type="InterPro" id="IPR021834">
    <property type="entry name" value="DUF3426"/>
</dbReference>
<keyword evidence="2" id="KW-0812">Transmembrane</keyword>
<feature type="domain" description="Zinc finger/thioredoxin putative" evidence="3">
    <location>
        <begin position="1"/>
        <end position="37"/>
    </location>
</feature>
<accession>A0A9D7FAB5</accession>
<keyword evidence="2" id="KW-1133">Transmembrane helix</keyword>
<evidence type="ECO:0000259" key="3">
    <source>
        <dbReference type="Pfam" id="PF13719"/>
    </source>
</evidence>
<feature type="region of interest" description="Disordered" evidence="1">
    <location>
        <begin position="66"/>
        <end position="89"/>
    </location>
</feature>
<evidence type="ECO:0000256" key="2">
    <source>
        <dbReference type="SAM" id="Phobius"/>
    </source>
</evidence>
<dbReference type="EMBL" id="JADJNC010000004">
    <property type="protein sequence ID" value="MBK7422007.1"/>
    <property type="molecule type" value="Genomic_DNA"/>
</dbReference>
<sequence length="321" mass="34423">MKTRCPDCQTTFRVTPEQLKARAGKVRCGQCRSVFNALDSLLDETSSSIAPAPRITSPRVLPETSALAQNQPSSTPASPPAESVHDADTLPEGSVTADEIELAMAITPAETPVPDAPPLSEHAAQELGKASGLILPRDTTEIPGYSKWAEGVMAGSPALPVEKAARWPFVLAAALLALALAGQIVFRFRSEIATTTPSLRPLLELLSEALDAEVPLPRHVELVSIETSDLQTDPARGNLLILNATLRNRANYGQAFPSLELSLTDTQDVAIARRVFPPEEYLSPSVAADQPFAANSDVTVRLWMEASDIGATGYRLYVFYP</sequence>
<gene>
    <name evidence="4" type="ORF">IPJ48_02295</name>
</gene>
<feature type="transmembrane region" description="Helical" evidence="2">
    <location>
        <begin position="167"/>
        <end position="186"/>
    </location>
</feature>
<dbReference type="NCBIfam" id="TIGR02098">
    <property type="entry name" value="MJ0042_CXXC"/>
    <property type="match status" value="1"/>
</dbReference>
<dbReference type="Proteomes" id="UP000886602">
    <property type="component" value="Unassembled WGS sequence"/>
</dbReference>
<dbReference type="Pfam" id="PF11906">
    <property type="entry name" value="DUF3426"/>
    <property type="match status" value="1"/>
</dbReference>
<comment type="caution">
    <text evidence="4">The sequence shown here is derived from an EMBL/GenBank/DDBJ whole genome shotgun (WGS) entry which is preliminary data.</text>
</comment>